<evidence type="ECO:0000313" key="2">
    <source>
        <dbReference type="Proteomes" id="UP000054770"/>
    </source>
</evidence>
<sequence>MEIEYRSAICERLEVDGAFTGGYAVAIVTKFRMRIQAIRAAVDERAFYELKSLHFEKLKGDRTGQYSMRLNDQWRLILEFKKNASGKIVVVIGIEDYH</sequence>
<gene>
    <name evidence="1" type="ORF">AWB68_04355</name>
</gene>
<dbReference type="SUPFAM" id="SSF143011">
    <property type="entry name" value="RelE-like"/>
    <property type="match status" value="1"/>
</dbReference>
<dbReference type="OrthoDB" id="9801102at2"/>
<dbReference type="InterPro" id="IPR007711">
    <property type="entry name" value="HigB-1"/>
</dbReference>
<dbReference type="Gene3D" id="3.30.2310.20">
    <property type="entry name" value="RelE-like"/>
    <property type="match status" value="1"/>
</dbReference>
<proteinExistence type="predicted"/>
<protein>
    <submittedName>
        <fullName evidence="1">Plasmid maintenance system killer protein</fullName>
    </submittedName>
</protein>
<dbReference type="EMBL" id="FCON02000051">
    <property type="protein sequence ID" value="SAL73013.1"/>
    <property type="molecule type" value="Genomic_DNA"/>
</dbReference>
<evidence type="ECO:0000313" key="1">
    <source>
        <dbReference type="EMBL" id="SAL73013.1"/>
    </source>
</evidence>
<accession>A0A158JX13</accession>
<organism evidence="1 2">
    <name type="scientific">Caballeronia choica</name>
    <dbReference type="NCBI Taxonomy" id="326476"/>
    <lineage>
        <taxon>Bacteria</taxon>
        <taxon>Pseudomonadati</taxon>
        <taxon>Pseudomonadota</taxon>
        <taxon>Betaproteobacteria</taxon>
        <taxon>Burkholderiales</taxon>
        <taxon>Burkholderiaceae</taxon>
        <taxon>Caballeronia</taxon>
    </lineage>
</organism>
<dbReference type="AlphaFoldDB" id="A0A158JX13"/>
<keyword evidence="2" id="KW-1185">Reference proteome</keyword>
<comment type="caution">
    <text evidence="1">The sequence shown here is derived from an EMBL/GenBank/DDBJ whole genome shotgun (WGS) entry which is preliminary data.</text>
</comment>
<dbReference type="InterPro" id="IPR035093">
    <property type="entry name" value="RelE/ParE_toxin_dom_sf"/>
</dbReference>
<reference evidence="1" key="1">
    <citation type="submission" date="2016-01" db="EMBL/GenBank/DDBJ databases">
        <authorList>
            <person name="Peeters C."/>
        </authorList>
    </citation>
    <scope>NUCLEOTIDE SEQUENCE [LARGE SCALE GENOMIC DNA]</scope>
    <source>
        <strain evidence="1">LMG 22940</strain>
    </source>
</reference>
<dbReference type="Proteomes" id="UP000054770">
    <property type="component" value="Unassembled WGS sequence"/>
</dbReference>
<dbReference type="Pfam" id="PF05015">
    <property type="entry name" value="HigB-like_toxin"/>
    <property type="match status" value="1"/>
</dbReference>
<name>A0A158JX13_9BURK</name>
<dbReference type="RefSeq" id="WP_087646432.1">
    <property type="nucleotide sequence ID" value="NZ_FCON02000051.1"/>
</dbReference>